<dbReference type="eggNOG" id="COG3716">
    <property type="taxonomic scope" value="Bacteria"/>
</dbReference>
<keyword evidence="1" id="KW-1133">Transmembrane helix</keyword>
<dbReference type="HOGENOM" id="CLU_060742_1_1_9"/>
<dbReference type="InterPro" id="IPR004704">
    <property type="entry name" value="PTS_IID_man"/>
</dbReference>
<feature type="transmembrane region" description="Helical" evidence="1">
    <location>
        <begin position="249"/>
        <end position="269"/>
    </location>
</feature>
<proteinExistence type="predicted"/>
<keyword evidence="1" id="KW-0472">Membrane</keyword>
<dbReference type="STRING" id="100884.GCA_000269565_01624"/>
<feature type="transmembrane region" description="Helical" evidence="1">
    <location>
        <begin position="141"/>
        <end position="160"/>
    </location>
</feature>
<dbReference type="Pfam" id="PF03613">
    <property type="entry name" value="EIID-AGA"/>
    <property type="match status" value="1"/>
</dbReference>
<dbReference type="PANTHER" id="PTHR32502:SF26">
    <property type="entry name" value="PHOSPHOTRANSFERASE SYSTEM SUGAR-SPECIFIC EIID COMPONENT"/>
    <property type="match status" value="1"/>
</dbReference>
<keyword evidence="1" id="KW-0812">Transmembrane</keyword>
<dbReference type="AlphaFoldDB" id="E7G5N7"/>
<dbReference type="EMBL" id="ADKX01000001">
    <property type="protein sequence ID" value="EFW06538.1"/>
    <property type="molecule type" value="Genomic_DNA"/>
</dbReference>
<evidence type="ECO:0000313" key="2">
    <source>
        <dbReference type="EMBL" id="EFW06538.1"/>
    </source>
</evidence>
<dbReference type="Proteomes" id="UP000003157">
    <property type="component" value="Unassembled WGS sequence"/>
</dbReference>
<evidence type="ECO:0000256" key="1">
    <source>
        <dbReference type="SAM" id="Phobius"/>
    </source>
</evidence>
<name>E7G5N7_9FIRM</name>
<dbReference type="GO" id="GO:0005886">
    <property type="term" value="C:plasma membrane"/>
    <property type="evidence" value="ECO:0007669"/>
    <property type="project" value="TreeGrafter"/>
</dbReference>
<feature type="transmembrane region" description="Helical" evidence="1">
    <location>
        <begin position="225"/>
        <end position="242"/>
    </location>
</feature>
<accession>E7G5N7</accession>
<dbReference type="InterPro" id="IPR050303">
    <property type="entry name" value="GatZ_KbaZ_carbometab"/>
</dbReference>
<protein>
    <submittedName>
        <fullName evidence="2">PTS system protein</fullName>
    </submittedName>
</protein>
<comment type="caution">
    <text evidence="2">The sequence shown here is derived from an EMBL/GenBank/DDBJ whole genome shotgun (WGS) entry which is preliminary data.</text>
</comment>
<keyword evidence="3" id="KW-1185">Reference proteome</keyword>
<evidence type="ECO:0000313" key="3">
    <source>
        <dbReference type="Proteomes" id="UP000003157"/>
    </source>
</evidence>
<feature type="transmembrane region" description="Helical" evidence="1">
    <location>
        <begin position="184"/>
        <end position="205"/>
    </location>
</feature>
<reference evidence="2 3" key="1">
    <citation type="submission" date="2010-12" db="EMBL/GenBank/DDBJ databases">
        <title>The Genome Sequence of Coprobacillus sp. strain 29_1.</title>
        <authorList>
            <consortium name="The Broad Institute Genome Sequencing Platform"/>
            <person name="Earl A."/>
            <person name="Ward D."/>
            <person name="Feldgarden M."/>
            <person name="Gevers D."/>
            <person name="Daigneault M."/>
            <person name="Sibley C.D."/>
            <person name="White A."/>
            <person name="Strauss J."/>
            <person name="Allen-Vercoe E."/>
            <person name="Young S.K."/>
            <person name="Zeng Q."/>
            <person name="Gargeya S."/>
            <person name="Fitzgerald M."/>
            <person name="Haas B."/>
            <person name="Abouelleil A."/>
            <person name="Alvarado L."/>
            <person name="Arachchi H.M."/>
            <person name="Berlin A."/>
            <person name="Brown A."/>
            <person name="Chapman S.B."/>
            <person name="Chen Z."/>
            <person name="Dunbar C."/>
            <person name="Freedman E."/>
            <person name="Gearin G."/>
            <person name="Gellesch M."/>
            <person name="Goldberg J."/>
            <person name="Griggs A."/>
            <person name="Gujja S."/>
            <person name="Heilman E."/>
            <person name="Heiman D."/>
            <person name="Howarth C."/>
            <person name="Larson L."/>
            <person name="Lui A."/>
            <person name="MacDonald P.J.P."/>
            <person name="Mehta T."/>
            <person name="Montmayeur A."/>
            <person name="Murphy C."/>
            <person name="Neiman D."/>
            <person name="Pearson M."/>
            <person name="Priest M."/>
            <person name="Roberts A."/>
            <person name="Saif S."/>
            <person name="Shea T."/>
            <person name="Shenoy N."/>
            <person name="Sisk P."/>
            <person name="Stolte C."/>
            <person name="Sykes S."/>
            <person name="White J."/>
            <person name="Yandava C."/>
            <person name="Nusbaum C."/>
            <person name="Birren B."/>
        </authorList>
    </citation>
    <scope>NUCLEOTIDE SEQUENCE [LARGE SCALE GENOMIC DNA]</scope>
    <source>
        <strain evidence="2 3">29_1</strain>
    </source>
</reference>
<dbReference type="PROSITE" id="PS51108">
    <property type="entry name" value="PTS_EIID"/>
    <property type="match status" value="1"/>
</dbReference>
<sequence length="270" mass="30065">MLEVWVMSKMQLSKETNKVFWRWYFLGGAGWNYEKMQGLGYYFSTLPLIKKIYKKDDDLKKAAQVEMQFFNTNNTMAPIVLGLDCALQEEKGIESVETLASLKTGMMGPLAGIGDTLFHVIPSTIIGSLASYMALEGNPMALILWIAFGFLRLGFMRSFFKMRYREGAKVVGELGNKLKKITKAANVLGITVIGALIPSVVNAKFAYTFTQGEVSIAVQELADKIMPSLAPCLVVLLTYWLLGRKKMNSTRVTLLLVVLGILAFNLMIFA</sequence>
<organism evidence="2 3">
    <name type="scientific">Coprobacillus cateniformis</name>
    <dbReference type="NCBI Taxonomy" id="100884"/>
    <lineage>
        <taxon>Bacteria</taxon>
        <taxon>Bacillati</taxon>
        <taxon>Bacillota</taxon>
        <taxon>Erysipelotrichia</taxon>
        <taxon>Erysipelotrichales</taxon>
        <taxon>Coprobacillaceae</taxon>
        <taxon>Coprobacillus</taxon>
    </lineage>
</organism>
<dbReference type="GO" id="GO:0009401">
    <property type="term" value="P:phosphoenolpyruvate-dependent sugar phosphotransferase system"/>
    <property type="evidence" value="ECO:0007669"/>
    <property type="project" value="InterPro"/>
</dbReference>
<gene>
    <name evidence="2" type="ORF">HMPREF9488_00075</name>
</gene>
<dbReference type="PANTHER" id="PTHR32502">
    <property type="entry name" value="N-ACETYLGALACTOSAMINE PERMEASE II COMPONENT-RELATED"/>
    <property type="match status" value="1"/>
</dbReference>